<comment type="similarity">
    <text evidence="1 9">Belongs to the ABC transporter superfamily.</text>
</comment>
<keyword evidence="4 9" id="KW-0132">Cell division</keyword>
<evidence type="ECO:0000256" key="5">
    <source>
        <dbReference type="ARBA" id="ARBA00022741"/>
    </source>
</evidence>
<dbReference type="InterPro" id="IPR005286">
    <property type="entry name" value="Cell_div_FtsE"/>
</dbReference>
<keyword evidence="8 9" id="KW-0131">Cell cycle</keyword>
<evidence type="ECO:0000256" key="1">
    <source>
        <dbReference type="ARBA" id="ARBA00005417"/>
    </source>
</evidence>
<evidence type="ECO:0000256" key="10">
    <source>
        <dbReference type="SAM" id="MobiDB-lite"/>
    </source>
</evidence>
<dbReference type="RefSeq" id="WP_344369724.1">
    <property type="nucleotide sequence ID" value="NZ_BAAAPW010000001.1"/>
</dbReference>
<feature type="region of interest" description="Disordered" evidence="10">
    <location>
        <begin position="292"/>
        <end position="462"/>
    </location>
</feature>
<dbReference type="Proteomes" id="UP001501196">
    <property type="component" value="Unassembled WGS sequence"/>
</dbReference>
<sequence length="462" mass="47821">MIRFDSVTKSYPGQTRPAIDGVTVEILRGEFVFLVGASGSGKSSFLRLILKEERPTAGRIHVLGQDLRTISTRKVPYFRRSLGVVFQDFRLLSNKNVFENVAFALRVIGKSRGYIQSAVPETLKLVGLDGKGKRMPHELSGGEQQRVAIARAIVNKPQVLLADEPTGNLDPVTSAGIMTLLERINAGGTTVVMATHEAGIVDQMQRRVIELSAGEVVRDERSAGYAVVGETVAVTSVVGAVPADRAAIALAAVDAEADEEAEAPVAAPAVATDGAVADELVASIRADEAAQTTDAADGAAEPEALAAAASVADEEAAAQPAERARSKKGAAKAAAAEAAEAAPAPEQGADAEEESGTVTVAAPKVTRQGMRDAQPLYVEPEERDEVTDEAAEITAAATMPVEPLPAADAEGDADETASGPPGRPAVPAASKSAHLTLAERLGLRSPAGPRAGDDDQEVGPVK</sequence>
<dbReference type="Pfam" id="PF00005">
    <property type="entry name" value="ABC_tran"/>
    <property type="match status" value="1"/>
</dbReference>
<dbReference type="Gene3D" id="3.40.50.300">
    <property type="entry name" value="P-loop containing nucleotide triphosphate hydrolases"/>
    <property type="match status" value="1"/>
</dbReference>
<dbReference type="InterPro" id="IPR003593">
    <property type="entry name" value="AAA+_ATPase"/>
</dbReference>
<dbReference type="PANTHER" id="PTHR24220">
    <property type="entry name" value="IMPORT ATP-BINDING PROTEIN"/>
    <property type="match status" value="1"/>
</dbReference>
<keyword evidence="3 9" id="KW-1003">Cell membrane</keyword>
<evidence type="ECO:0000256" key="3">
    <source>
        <dbReference type="ARBA" id="ARBA00022475"/>
    </source>
</evidence>
<evidence type="ECO:0000256" key="4">
    <source>
        <dbReference type="ARBA" id="ARBA00022618"/>
    </source>
</evidence>
<proteinExistence type="inferred from homology"/>
<dbReference type="InterPro" id="IPR017871">
    <property type="entry name" value="ABC_transporter-like_CS"/>
</dbReference>
<evidence type="ECO:0000313" key="13">
    <source>
        <dbReference type="Proteomes" id="UP001501196"/>
    </source>
</evidence>
<dbReference type="PANTHER" id="PTHR24220:SF470">
    <property type="entry name" value="CELL DIVISION ATP-BINDING PROTEIN FTSE"/>
    <property type="match status" value="1"/>
</dbReference>
<dbReference type="InterPro" id="IPR015854">
    <property type="entry name" value="ABC_transpr_LolD-like"/>
</dbReference>
<dbReference type="SMART" id="SM00382">
    <property type="entry name" value="AAA"/>
    <property type="match status" value="1"/>
</dbReference>
<comment type="caution">
    <text evidence="12">The sequence shown here is derived from an EMBL/GenBank/DDBJ whole genome shotgun (WGS) entry which is preliminary data.</text>
</comment>
<dbReference type="InterPro" id="IPR027417">
    <property type="entry name" value="P-loop_NTPase"/>
</dbReference>
<keyword evidence="6 9" id="KW-0067">ATP-binding</keyword>
<comment type="subunit">
    <text evidence="9">Homodimer. Forms a membrane-associated complex with FtsX.</text>
</comment>
<accession>A0ABN2U302</accession>
<evidence type="ECO:0000256" key="9">
    <source>
        <dbReference type="RuleBase" id="RU365094"/>
    </source>
</evidence>
<comment type="function">
    <text evidence="9">Part of the ABC transporter FtsEX involved in cellular division.</text>
</comment>
<dbReference type="SUPFAM" id="SSF52540">
    <property type="entry name" value="P-loop containing nucleoside triphosphate hydrolases"/>
    <property type="match status" value="1"/>
</dbReference>
<evidence type="ECO:0000256" key="8">
    <source>
        <dbReference type="ARBA" id="ARBA00023306"/>
    </source>
</evidence>
<reference evidence="12 13" key="1">
    <citation type="journal article" date="2019" name="Int. J. Syst. Evol. Microbiol.">
        <title>The Global Catalogue of Microorganisms (GCM) 10K type strain sequencing project: providing services to taxonomists for standard genome sequencing and annotation.</title>
        <authorList>
            <consortium name="The Broad Institute Genomics Platform"/>
            <consortium name="The Broad Institute Genome Sequencing Center for Infectious Disease"/>
            <person name="Wu L."/>
            <person name="Ma J."/>
        </authorList>
    </citation>
    <scope>NUCLEOTIDE SEQUENCE [LARGE SCALE GENOMIC DNA]</scope>
    <source>
        <strain evidence="12 13">JCM 15672</strain>
    </source>
</reference>
<evidence type="ECO:0000256" key="2">
    <source>
        <dbReference type="ARBA" id="ARBA00020019"/>
    </source>
</evidence>
<protein>
    <recommendedName>
        <fullName evidence="2 9">Cell division ATP-binding protein FtsE</fullName>
    </recommendedName>
</protein>
<evidence type="ECO:0000259" key="11">
    <source>
        <dbReference type="PROSITE" id="PS50893"/>
    </source>
</evidence>
<keyword evidence="5 9" id="KW-0547">Nucleotide-binding</keyword>
<comment type="subcellular location">
    <subcellularLocation>
        <location evidence="9">Cell membrane</location>
        <topology evidence="9">Peripheral membrane protein</topology>
        <orientation evidence="9">Cytoplasmic side</orientation>
    </subcellularLocation>
</comment>
<name>A0ABN2U302_9MICO</name>
<keyword evidence="7 9" id="KW-0472">Membrane</keyword>
<evidence type="ECO:0000256" key="6">
    <source>
        <dbReference type="ARBA" id="ARBA00022840"/>
    </source>
</evidence>
<feature type="domain" description="ABC transporter" evidence="11">
    <location>
        <begin position="2"/>
        <end position="238"/>
    </location>
</feature>
<dbReference type="PROSITE" id="PS00211">
    <property type="entry name" value="ABC_TRANSPORTER_1"/>
    <property type="match status" value="1"/>
</dbReference>
<gene>
    <name evidence="9" type="primary">ftsE</name>
    <name evidence="12" type="ORF">GCM10009819_08670</name>
</gene>
<feature type="compositionally biased region" description="Low complexity" evidence="10">
    <location>
        <begin position="331"/>
        <end position="348"/>
    </location>
</feature>
<dbReference type="NCBIfam" id="TIGR02673">
    <property type="entry name" value="FtsE"/>
    <property type="match status" value="1"/>
</dbReference>
<dbReference type="InterPro" id="IPR003439">
    <property type="entry name" value="ABC_transporter-like_ATP-bd"/>
</dbReference>
<keyword evidence="13" id="KW-1185">Reference proteome</keyword>
<feature type="compositionally biased region" description="Low complexity" evidence="10">
    <location>
        <begin position="292"/>
        <end position="321"/>
    </location>
</feature>
<evidence type="ECO:0000313" key="12">
    <source>
        <dbReference type="EMBL" id="GAA2027492.1"/>
    </source>
</evidence>
<evidence type="ECO:0000256" key="7">
    <source>
        <dbReference type="ARBA" id="ARBA00023136"/>
    </source>
</evidence>
<feature type="compositionally biased region" description="Acidic residues" evidence="10">
    <location>
        <begin position="379"/>
        <end position="391"/>
    </location>
</feature>
<organism evidence="12 13">
    <name type="scientific">Agromyces tropicus</name>
    <dbReference type="NCBI Taxonomy" id="555371"/>
    <lineage>
        <taxon>Bacteria</taxon>
        <taxon>Bacillati</taxon>
        <taxon>Actinomycetota</taxon>
        <taxon>Actinomycetes</taxon>
        <taxon>Micrococcales</taxon>
        <taxon>Microbacteriaceae</taxon>
        <taxon>Agromyces</taxon>
    </lineage>
</organism>
<dbReference type="PROSITE" id="PS50893">
    <property type="entry name" value="ABC_TRANSPORTER_2"/>
    <property type="match status" value="1"/>
</dbReference>
<dbReference type="EMBL" id="BAAAPW010000001">
    <property type="protein sequence ID" value="GAA2027492.1"/>
    <property type="molecule type" value="Genomic_DNA"/>
</dbReference>